<dbReference type="InterPro" id="IPR029016">
    <property type="entry name" value="GAF-like_dom_sf"/>
</dbReference>
<evidence type="ECO:0000259" key="2">
    <source>
        <dbReference type="Pfam" id="PF01590"/>
    </source>
</evidence>
<name>A0A3R6FHX9_9BACT</name>
<dbReference type="GO" id="GO:0033745">
    <property type="term" value="F:L-methionine-(R)-S-oxide reductase activity"/>
    <property type="evidence" value="ECO:0007669"/>
    <property type="project" value="TreeGrafter"/>
</dbReference>
<dbReference type="Gene3D" id="3.30.450.40">
    <property type="match status" value="1"/>
</dbReference>
<evidence type="ECO:0000313" key="3">
    <source>
        <dbReference type="EMBL" id="RHK48960.1"/>
    </source>
</evidence>
<gene>
    <name evidence="3" type="ORF">DW060_09790</name>
</gene>
<dbReference type="EMBL" id="QRNO01000052">
    <property type="protein sequence ID" value="RHK48960.1"/>
    <property type="molecule type" value="Genomic_DNA"/>
</dbReference>
<reference evidence="3 4" key="1">
    <citation type="submission" date="2018-08" db="EMBL/GenBank/DDBJ databases">
        <title>A genome reference for cultivated species of the human gut microbiota.</title>
        <authorList>
            <person name="Zou Y."/>
            <person name="Xue W."/>
            <person name="Luo G."/>
        </authorList>
    </citation>
    <scope>NUCLEOTIDE SEQUENCE [LARGE SCALE GENOMIC DNA]</scope>
    <source>
        <strain evidence="3 4">AF42-9</strain>
    </source>
</reference>
<dbReference type="PANTHER" id="PTHR21021:SF15">
    <property type="entry name" value="FREE METHIONINE-R-SULFOXIDE REDUCTASE"/>
    <property type="match status" value="1"/>
</dbReference>
<evidence type="ECO:0000256" key="1">
    <source>
        <dbReference type="ARBA" id="ARBA00038454"/>
    </source>
</evidence>
<dbReference type="AlphaFoldDB" id="A0A3R6FHX9"/>
<feature type="domain" description="GAF" evidence="2">
    <location>
        <begin position="55"/>
        <end position="149"/>
    </location>
</feature>
<dbReference type="SUPFAM" id="SSF55781">
    <property type="entry name" value="GAF domain-like"/>
    <property type="match status" value="1"/>
</dbReference>
<keyword evidence="4" id="KW-1185">Reference proteome</keyword>
<dbReference type="OrthoDB" id="9796252at2"/>
<accession>A0A3R6FHX9</accession>
<dbReference type="Pfam" id="PF01590">
    <property type="entry name" value="GAF"/>
    <property type="match status" value="1"/>
</dbReference>
<dbReference type="Proteomes" id="UP000286598">
    <property type="component" value="Unassembled WGS sequence"/>
</dbReference>
<dbReference type="InterPro" id="IPR051330">
    <property type="entry name" value="Phosphatase_reg/MetRdx"/>
</dbReference>
<proteinExistence type="inferred from homology"/>
<dbReference type="GO" id="GO:0005829">
    <property type="term" value="C:cytosol"/>
    <property type="evidence" value="ECO:0007669"/>
    <property type="project" value="TreeGrafter"/>
</dbReference>
<comment type="caution">
    <text evidence="3">The sequence shown here is derived from an EMBL/GenBank/DDBJ whole genome shotgun (WGS) entry which is preliminary data.</text>
</comment>
<sequence>MEKQTRYSELLSQIEVFANADDNAISVLANCAAVMKMLFPKEYFWVGFYIVEGGELILGPFQGTPACTRIKFGRGVCGTAWKEQRTLVVEDVEKFPGHIACSSLSRSEIVVPLKHNGVVVGEIDIDSTELATFDDVDRQFLEHAAEMIAPYMAKLAIPL</sequence>
<protein>
    <submittedName>
        <fullName evidence="3">GAF domain-containing protein</fullName>
    </submittedName>
</protein>
<evidence type="ECO:0000313" key="4">
    <source>
        <dbReference type="Proteomes" id="UP000286598"/>
    </source>
</evidence>
<dbReference type="PANTHER" id="PTHR21021">
    <property type="entry name" value="GAF/PUTATIVE CYTOSKELETAL PROTEIN"/>
    <property type="match status" value="1"/>
</dbReference>
<comment type="similarity">
    <text evidence="1">Belongs to the free Met sulfoxide reductase family.</text>
</comment>
<organism evidence="3 4">
    <name type="scientific">Leyella stercorea</name>
    <dbReference type="NCBI Taxonomy" id="363265"/>
    <lineage>
        <taxon>Bacteria</taxon>
        <taxon>Pseudomonadati</taxon>
        <taxon>Bacteroidota</taxon>
        <taxon>Bacteroidia</taxon>
        <taxon>Bacteroidales</taxon>
        <taxon>Prevotellaceae</taxon>
        <taxon>Leyella</taxon>
    </lineage>
</organism>
<dbReference type="InterPro" id="IPR003018">
    <property type="entry name" value="GAF"/>
</dbReference>
<dbReference type="FunFam" id="3.30.450.40:FF:000008">
    <property type="entry name" value="GAF domain-containing proteins"/>
    <property type="match status" value="1"/>
</dbReference>